<dbReference type="EMBL" id="QBLH01000125">
    <property type="protein sequence ID" value="TGZ57751.1"/>
    <property type="molecule type" value="Genomic_DNA"/>
</dbReference>
<protein>
    <submittedName>
        <fullName evidence="1">F-box/LRR-repeat protein 4</fullName>
    </submittedName>
</protein>
<dbReference type="Proteomes" id="UP000310200">
    <property type="component" value="Unassembled WGS sequence"/>
</dbReference>
<reference evidence="1 2" key="1">
    <citation type="journal article" date="2019" name="Philos. Trans. R. Soc. Lond., B, Biol. Sci.">
        <title>Ant behaviour and brain gene expression of defending hosts depend on the ecological success of the intruding social parasite.</title>
        <authorList>
            <person name="Kaur R."/>
            <person name="Stoldt M."/>
            <person name="Jongepier E."/>
            <person name="Feldmeyer B."/>
            <person name="Menzel F."/>
            <person name="Bornberg-Bauer E."/>
            <person name="Foitzik S."/>
        </authorList>
    </citation>
    <scope>NUCLEOTIDE SEQUENCE [LARGE SCALE GENOMIC DNA]</scope>
    <source>
        <tissue evidence="1">Whole body</tissue>
    </source>
</reference>
<sequence length="176" mass="20372">LRNSCPDLEIIDLSGNIITSQGIHALAECKNLRKLTMIEINIFAPAGYCIIDKHSLHRLFSSCQRLEEVNLMDFYSVGCPDDFYVHDDDLTLCKNLRQLYLGGGISSFAILEQCPKLQTIYVLRYWSNDTHDRQAFVAQAKEKYPHVSILKYQKEFDHDDEGYEDDVGRWHSYQFG</sequence>
<dbReference type="AlphaFoldDB" id="A0A4S2L4Z5"/>
<proteinExistence type="predicted"/>
<dbReference type="InterPro" id="IPR032675">
    <property type="entry name" value="LRR_dom_sf"/>
</dbReference>
<name>A0A4S2L4Z5_9HYME</name>
<comment type="caution">
    <text evidence="1">The sequence shown here is derived from an EMBL/GenBank/DDBJ whole genome shotgun (WGS) entry which is preliminary data.</text>
</comment>
<feature type="non-terminal residue" evidence="1">
    <location>
        <position position="1"/>
    </location>
</feature>
<accession>A0A4S2L4Z5</accession>
<dbReference type="SUPFAM" id="SSF52047">
    <property type="entry name" value="RNI-like"/>
    <property type="match status" value="1"/>
</dbReference>
<dbReference type="Gene3D" id="3.80.10.10">
    <property type="entry name" value="Ribonuclease Inhibitor"/>
    <property type="match status" value="1"/>
</dbReference>
<gene>
    <name evidence="1" type="ORF">DBV15_12891</name>
</gene>
<evidence type="ECO:0000313" key="2">
    <source>
        <dbReference type="Proteomes" id="UP000310200"/>
    </source>
</evidence>
<organism evidence="1 2">
    <name type="scientific">Temnothorax longispinosus</name>
    <dbReference type="NCBI Taxonomy" id="300112"/>
    <lineage>
        <taxon>Eukaryota</taxon>
        <taxon>Metazoa</taxon>
        <taxon>Ecdysozoa</taxon>
        <taxon>Arthropoda</taxon>
        <taxon>Hexapoda</taxon>
        <taxon>Insecta</taxon>
        <taxon>Pterygota</taxon>
        <taxon>Neoptera</taxon>
        <taxon>Endopterygota</taxon>
        <taxon>Hymenoptera</taxon>
        <taxon>Apocrita</taxon>
        <taxon>Aculeata</taxon>
        <taxon>Formicoidea</taxon>
        <taxon>Formicidae</taxon>
        <taxon>Myrmicinae</taxon>
        <taxon>Temnothorax</taxon>
    </lineage>
</organism>
<keyword evidence="2" id="KW-1185">Reference proteome</keyword>
<evidence type="ECO:0000313" key="1">
    <source>
        <dbReference type="EMBL" id="TGZ57751.1"/>
    </source>
</evidence>